<dbReference type="PANTHER" id="PTHR46801:SF6">
    <property type="entry name" value="LIPID-BINDING SERUM GLYCOPROTEIN C-TERMINAL DOMAIN-CONTAINING PROTEIN"/>
    <property type="match status" value="1"/>
</dbReference>
<dbReference type="InterPro" id="IPR017943">
    <property type="entry name" value="Bactericidal_perm-incr_a/b_dom"/>
</dbReference>
<dbReference type="Pfam" id="PF01273">
    <property type="entry name" value="LBP_BPI_CETP"/>
    <property type="match status" value="1"/>
</dbReference>
<dbReference type="Proteomes" id="UP001293593">
    <property type="component" value="Unassembled WGS sequence"/>
</dbReference>
<dbReference type="AlphaFoldDB" id="A0AAE1J7Q7"/>
<reference evidence="2" key="1">
    <citation type="submission" date="2023-10" db="EMBL/GenBank/DDBJ databases">
        <title>Chromosome-level genome of the transformable northern wattle, Acacia crassicarpa.</title>
        <authorList>
            <person name="Massaro I."/>
            <person name="Sinha N.R."/>
            <person name="Poethig S."/>
            <person name="Leichty A.R."/>
        </authorList>
    </citation>
    <scope>NUCLEOTIDE SEQUENCE</scope>
    <source>
        <strain evidence="2">Acra3RX</strain>
        <tissue evidence="2">Leaf</tissue>
    </source>
</reference>
<accession>A0AAE1J7Q7</accession>
<gene>
    <name evidence="2" type="ORF">QN277_029213</name>
</gene>
<dbReference type="Gene3D" id="3.15.10.10">
    <property type="entry name" value="Bactericidal permeability-increasing protein, domain 1"/>
    <property type="match status" value="1"/>
</dbReference>
<dbReference type="InterPro" id="IPR017942">
    <property type="entry name" value="Lipid-bd_serum_glycop_N"/>
</dbReference>
<evidence type="ECO:0000313" key="2">
    <source>
        <dbReference type="EMBL" id="KAK4263852.1"/>
    </source>
</evidence>
<dbReference type="EMBL" id="JAWXYG010000009">
    <property type="protein sequence ID" value="KAK4263852.1"/>
    <property type="molecule type" value="Genomic_DNA"/>
</dbReference>
<feature type="domain" description="Lipid-binding serum glycoprotein N-terminal" evidence="1">
    <location>
        <begin position="3"/>
        <end position="98"/>
    </location>
</feature>
<dbReference type="GO" id="GO:0008289">
    <property type="term" value="F:lipid binding"/>
    <property type="evidence" value="ECO:0007669"/>
    <property type="project" value="InterPro"/>
</dbReference>
<organism evidence="2 3">
    <name type="scientific">Acacia crassicarpa</name>
    <name type="common">northern wattle</name>
    <dbReference type="NCBI Taxonomy" id="499986"/>
    <lineage>
        <taxon>Eukaryota</taxon>
        <taxon>Viridiplantae</taxon>
        <taxon>Streptophyta</taxon>
        <taxon>Embryophyta</taxon>
        <taxon>Tracheophyta</taxon>
        <taxon>Spermatophyta</taxon>
        <taxon>Magnoliopsida</taxon>
        <taxon>eudicotyledons</taxon>
        <taxon>Gunneridae</taxon>
        <taxon>Pentapetalae</taxon>
        <taxon>rosids</taxon>
        <taxon>fabids</taxon>
        <taxon>Fabales</taxon>
        <taxon>Fabaceae</taxon>
        <taxon>Caesalpinioideae</taxon>
        <taxon>mimosoid clade</taxon>
        <taxon>Acacieae</taxon>
        <taxon>Acacia</taxon>
    </lineage>
</organism>
<comment type="caution">
    <text evidence="2">The sequence shown here is derived from an EMBL/GenBank/DDBJ whole genome shotgun (WGS) entry which is preliminary data.</text>
</comment>
<proteinExistence type="predicted"/>
<evidence type="ECO:0000259" key="1">
    <source>
        <dbReference type="Pfam" id="PF01273"/>
    </source>
</evidence>
<sequence>MIPLRLPNMEKTVKIPLVGNAVMMLSNITIYQIDVPSSNIKPREDGISILASGMTCILSMNWYYSYSTWLVPVEISDEGSASVQVEHMDIGLTLGMENAGPEGH</sequence>
<evidence type="ECO:0000313" key="3">
    <source>
        <dbReference type="Proteomes" id="UP001293593"/>
    </source>
</evidence>
<dbReference type="InterPro" id="IPR045897">
    <property type="entry name" value="BPI/LBP_pln"/>
</dbReference>
<protein>
    <recommendedName>
        <fullName evidence="1">Lipid-binding serum glycoprotein N-terminal domain-containing protein</fullName>
    </recommendedName>
</protein>
<keyword evidence="3" id="KW-1185">Reference proteome</keyword>
<dbReference type="PANTHER" id="PTHR46801">
    <property type="entry name" value="OS06G0309200 PROTEIN"/>
    <property type="match status" value="1"/>
</dbReference>
<dbReference type="SUPFAM" id="SSF55394">
    <property type="entry name" value="Bactericidal permeability-increasing protein, BPI"/>
    <property type="match status" value="1"/>
</dbReference>
<name>A0AAE1J7Q7_9FABA</name>